<sequence length="124" mass="14379">MDVIDVGNDVYMVFLLKIKGKVRKPLRVDKKTLFALHGHHARICVEVDLSKPLLSKFRLRCRIRRIEYEAMHLKEKCKCSGEQPNGEIEEQVLPANLIAPALMPYLEVIKNNGKWMPNSRPDRE</sequence>
<dbReference type="PANTHER" id="PTHR31286:SF99">
    <property type="entry name" value="DUF4283 DOMAIN-CONTAINING PROTEIN"/>
    <property type="match status" value="1"/>
</dbReference>
<gene>
    <name evidence="1" type="ORF">RCOM_0954440</name>
</gene>
<evidence type="ECO:0000313" key="1">
    <source>
        <dbReference type="EMBL" id="EEF46532.1"/>
    </source>
</evidence>
<name>B9RQ44_RICCO</name>
<dbReference type="InterPro" id="IPR040256">
    <property type="entry name" value="At4g02000-like"/>
</dbReference>
<dbReference type="PANTHER" id="PTHR31286">
    <property type="entry name" value="GLYCINE-RICH CELL WALL STRUCTURAL PROTEIN 1.8-LIKE"/>
    <property type="match status" value="1"/>
</dbReference>
<keyword evidence="2" id="KW-1185">Reference proteome</keyword>
<organism evidence="1 2">
    <name type="scientific">Ricinus communis</name>
    <name type="common">Castor bean</name>
    <dbReference type="NCBI Taxonomy" id="3988"/>
    <lineage>
        <taxon>Eukaryota</taxon>
        <taxon>Viridiplantae</taxon>
        <taxon>Streptophyta</taxon>
        <taxon>Embryophyta</taxon>
        <taxon>Tracheophyta</taxon>
        <taxon>Spermatophyta</taxon>
        <taxon>Magnoliopsida</taxon>
        <taxon>eudicotyledons</taxon>
        <taxon>Gunneridae</taxon>
        <taxon>Pentapetalae</taxon>
        <taxon>rosids</taxon>
        <taxon>fabids</taxon>
        <taxon>Malpighiales</taxon>
        <taxon>Euphorbiaceae</taxon>
        <taxon>Acalyphoideae</taxon>
        <taxon>Acalypheae</taxon>
        <taxon>Ricinus</taxon>
    </lineage>
</organism>
<reference evidence="2" key="1">
    <citation type="journal article" date="2010" name="Nat. Biotechnol.">
        <title>Draft genome sequence of the oilseed species Ricinus communis.</title>
        <authorList>
            <person name="Chan A.P."/>
            <person name="Crabtree J."/>
            <person name="Zhao Q."/>
            <person name="Lorenzi H."/>
            <person name="Orvis J."/>
            <person name="Puiu D."/>
            <person name="Melake-Berhan A."/>
            <person name="Jones K.M."/>
            <person name="Redman J."/>
            <person name="Chen G."/>
            <person name="Cahoon E.B."/>
            <person name="Gedil M."/>
            <person name="Stanke M."/>
            <person name="Haas B.J."/>
            <person name="Wortman J.R."/>
            <person name="Fraser-Liggett C.M."/>
            <person name="Ravel J."/>
            <person name="Rabinowicz P.D."/>
        </authorList>
    </citation>
    <scope>NUCLEOTIDE SEQUENCE [LARGE SCALE GENOMIC DNA]</scope>
    <source>
        <strain evidence="2">cv. Hale</strain>
    </source>
</reference>
<dbReference type="Proteomes" id="UP000008311">
    <property type="component" value="Unassembled WGS sequence"/>
</dbReference>
<proteinExistence type="predicted"/>
<protein>
    <submittedName>
        <fullName evidence="1">Uncharacterized protein</fullName>
    </submittedName>
</protein>
<dbReference type="EMBL" id="EQ973800">
    <property type="protein sequence ID" value="EEF46532.1"/>
    <property type="molecule type" value="Genomic_DNA"/>
</dbReference>
<dbReference type="AlphaFoldDB" id="B9RQ44"/>
<accession>B9RQ44</accession>
<evidence type="ECO:0000313" key="2">
    <source>
        <dbReference type="Proteomes" id="UP000008311"/>
    </source>
</evidence>
<dbReference type="InParanoid" id="B9RQ44"/>